<comment type="similarity">
    <text evidence="2">Belongs to the FMO family.</text>
</comment>
<dbReference type="Pfam" id="PF13738">
    <property type="entry name" value="Pyr_redox_3"/>
    <property type="match status" value="1"/>
</dbReference>
<name>A0A1E4TTE1_PACTA</name>
<reference evidence="8" key="1">
    <citation type="submission" date="2016-05" db="EMBL/GenBank/DDBJ databases">
        <title>Comparative genomics of biotechnologically important yeasts.</title>
        <authorList>
            <consortium name="DOE Joint Genome Institute"/>
            <person name="Riley R."/>
            <person name="Haridas S."/>
            <person name="Wolfe K.H."/>
            <person name="Lopes M.R."/>
            <person name="Hittinger C.T."/>
            <person name="Goker M."/>
            <person name="Salamov A."/>
            <person name="Wisecaver J."/>
            <person name="Long T.M."/>
            <person name="Aerts A.L."/>
            <person name="Barry K."/>
            <person name="Choi C."/>
            <person name="Clum A."/>
            <person name="Coughlan A.Y."/>
            <person name="Deshpande S."/>
            <person name="Douglass A.P."/>
            <person name="Hanson S.J."/>
            <person name="Klenk H.-P."/>
            <person name="Labutti K."/>
            <person name="Lapidus A."/>
            <person name="Lindquist E."/>
            <person name="Lipzen A."/>
            <person name="Meier-Kolthoff J.P."/>
            <person name="Ohm R.A."/>
            <person name="Otillar R.P."/>
            <person name="Pangilinan J."/>
            <person name="Peng Y."/>
            <person name="Rokas A."/>
            <person name="Rosa C.A."/>
            <person name="Scheuner C."/>
            <person name="Sibirny A.A."/>
            <person name="Slot J.C."/>
            <person name="Stielow J.B."/>
            <person name="Sun H."/>
            <person name="Kurtzman C.P."/>
            <person name="Blackwell M."/>
            <person name="Grigoriev I.V."/>
            <person name="Jeffries T.W."/>
        </authorList>
    </citation>
    <scope>NUCLEOTIDE SEQUENCE [LARGE SCALE GENOMIC DNA]</scope>
    <source>
        <strain evidence="8">NRRL Y-2460</strain>
    </source>
</reference>
<dbReference type="Gene3D" id="3.50.50.60">
    <property type="entry name" value="FAD/NAD(P)-binding domain"/>
    <property type="match status" value="1"/>
</dbReference>
<dbReference type="SUPFAM" id="SSF51905">
    <property type="entry name" value="FAD/NAD(P)-binding domain"/>
    <property type="match status" value="1"/>
</dbReference>
<keyword evidence="6" id="KW-0560">Oxidoreductase</keyword>
<dbReference type="GO" id="GO:0050660">
    <property type="term" value="F:flavin adenine dinucleotide binding"/>
    <property type="evidence" value="ECO:0007669"/>
    <property type="project" value="TreeGrafter"/>
</dbReference>
<evidence type="ECO:0000313" key="8">
    <source>
        <dbReference type="Proteomes" id="UP000094236"/>
    </source>
</evidence>
<gene>
    <name evidence="7" type="ORF">PACTADRAFT_81553</name>
</gene>
<evidence type="ECO:0000256" key="6">
    <source>
        <dbReference type="ARBA" id="ARBA00023002"/>
    </source>
</evidence>
<organism evidence="7 8">
    <name type="scientific">Pachysolen tannophilus NRRL Y-2460</name>
    <dbReference type="NCBI Taxonomy" id="669874"/>
    <lineage>
        <taxon>Eukaryota</taxon>
        <taxon>Fungi</taxon>
        <taxon>Dikarya</taxon>
        <taxon>Ascomycota</taxon>
        <taxon>Saccharomycotina</taxon>
        <taxon>Pichiomycetes</taxon>
        <taxon>Pachysolenaceae</taxon>
        <taxon>Pachysolen</taxon>
    </lineage>
</organism>
<protein>
    <recommendedName>
        <fullName evidence="9">FAD/NAD(P)-binding domain-containing protein</fullName>
    </recommendedName>
</protein>
<keyword evidence="5" id="KW-0521">NADP</keyword>
<evidence type="ECO:0000256" key="2">
    <source>
        <dbReference type="ARBA" id="ARBA00009183"/>
    </source>
</evidence>
<evidence type="ECO:0000256" key="3">
    <source>
        <dbReference type="ARBA" id="ARBA00022630"/>
    </source>
</evidence>
<keyword evidence="8" id="KW-1185">Reference proteome</keyword>
<dbReference type="FunFam" id="3.50.50.60:FF:000023">
    <property type="entry name" value="Dimethylaniline monooxygenase [N-oxide-forming]"/>
    <property type="match status" value="1"/>
</dbReference>
<evidence type="ECO:0008006" key="9">
    <source>
        <dbReference type="Google" id="ProtNLM"/>
    </source>
</evidence>
<sequence>MPAVVENMFDMADMVNPPLTYGPNENDIPASKVYGNLTPNPKILKENNLLPIANIWLSEFKDVIKNRNFNNLDKLIASHSAWKDHMCLSWTFHQWYGLEKIKSNLTERVPNFDLSNIEIDKDADYRFPTGVSLQTVHHPSNHNPVPIEWVQVYIKFKTKYGTGRGLLRLVSSDEKDSEFNGGLRLFTIFTTLDELYGNEQQLGERRPLGVNHGQHVGRVSWLERRKKSFEYGGDKQPTVLVIGGGQAGLSVSARLKVMGLDSLIIERNQRIGDNWRKRYSFLVLHDPVWADHLAYLNFPEIWPIYTPKDKLGDWFQNYADSLELNYWTNKTVVVKIIDNDSKEVSILKPKHLVMATGHSGEPNIPHFKGEDKFKGKIVHSSQHSTGKEYNGENAIVVGSCNSAHDIAQDFYEQGATVTMVQRSSTCIINAEKGAKVSLAGVYDQEGPKTETADMIAMSMPYKLMNLVHQQHFRRACTLEKDMIQKLTAKGFKLDSGYAGTGMYGKYFRRGGGYCIDVGASKLVADGKIRVKQGVEVERFTEDGVIFKDGSRIDNVSIVVLATGYSNMRNTAEKIFGEKVASKLNEIWGLDNEGEFRAIYRYSGHPNFWYAGGNLTIVRYYSRLLALKIIAQERGMIENLED</sequence>
<evidence type="ECO:0000313" key="7">
    <source>
        <dbReference type="EMBL" id="ODV95007.1"/>
    </source>
</evidence>
<keyword evidence="3" id="KW-0285">Flavoprotein</keyword>
<dbReference type="GO" id="GO:0004497">
    <property type="term" value="F:monooxygenase activity"/>
    <property type="evidence" value="ECO:0007669"/>
    <property type="project" value="TreeGrafter"/>
</dbReference>
<accession>A0A1E4TTE1</accession>
<evidence type="ECO:0000256" key="4">
    <source>
        <dbReference type="ARBA" id="ARBA00022827"/>
    </source>
</evidence>
<dbReference type="AlphaFoldDB" id="A0A1E4TTE1"/>
<dbReference type="PANTHER" id="PTHR43539">
    <property type="entry name" value="FLAVIN-BINDING MONOOXYGENASE-LIKE PROTEIN (AFU_ORTHOLOGUE AFUA_4G09220)"/>
    <property type="match status" value="1"/>
</dbReference>
<dbReference type="OrthoDB" id="74360at2759"/>
<dbReference type="Proteomes" id="UP000094236">
    <property type="component" value="Unassembled WGS sequence"/>
</dbReference>
<dbReference type="STRING" id="669874.A0A1E4TTE1"/>
<dbReference type="EMBL" id="KV454015">
    <property type="protein sequence ID" value="ODV95007.1"/>
    <property type="molecule type" value="Genomic_DNA"/>
</dbReference>
<comment type="cofactor">
    <cofactor evidence="1">
        <name>FAD</name>
        <dbReference type="ChEBI" id="CHEBI:57692"/>
    </cofactor>
</comment>
<dbReference type="InterPro" id="IPR050982">
    <property type="entry name" value="Auxin_biosynth/cation_transpt"/>
</dbReference>
<evidence type="ECO:0000256" key="1">
    <source>
        <dbReference type="ARBA" id="ARBA00001974"/>
    </source>
</evidence>
<dbReference type="InterPro" id="IPR036188">
    <property type="entry name" value="FAD/NAD-bd_sf"/>
</dbReference>
<evidence type="ECO:0000256" key="5">
    <source>
        <dbReference type="ARBA" id="ARBA00022857"/>
    </source>
</evidence>
<keyword evidence="4" id="KW-0274">FAD</keyword>
<proteinExistence type="inferred from homology"/>
<dbReference type="PANTHER" id="PTHR43539:SF68">
    <property type="entry name" value="FLAVIN-BINDING MONOOXYGENASE-LIKE PROTEIN (AFU_ORTHOLOGUE AFUA_4G09220)"/>
    <property type="match status" value="1"/>
</dbReference>
<dbReference type="PRINTS" id="PR00411">
    <property type="entry name" value="PNDRDTASEI"/>
</dbReference>